<comment type="caution">
    <text evidence="1">The sequence shown here is derived from an EMBL/GenBank/DDBJ whole genome shotgun (WGS) entry which is preliminary data.</text>
</comment>
<accession>A0ACC0W7I0</accession>
<evidence type="ECO:0000313" key="1">
    <source>
        <dbReference type="EMBL" id="KAI9914692.1"/>
    </source>
</evidence>
<dbReference type="Proteomes" id="UP001163321">
    <property type="component" value="Chromosome 3"/>
</dbReference>
<dbReference type="EMBL" id="CM047582">
    <property type="protein sequence ID" value="KAI9914692.1"/>
    <property type="molecule type" value="Genomic_DNA"/>
</dbReference>
<proteinExistence type="predicted"/>
<name>A0ACC0W7I0_9STRA</name>
<organism evidence="1 2">
    <name type="scientific">Peronosclerospora sorghi</name>
    <dbReference type="NCBI Taxonomy" id="230839"/>
    <lineage>
        <taxon>Eukaryota</taxon>
        <taxon>Sar</taxon>
        <taxon>Stramenopiles</taxon>
        <taxon>Oomycota</taxon>
        <taxon>Peronosporomycetes</taxon>
        <taxon>Peronosporales</taxon>
        <taxon>Peronosporaceae</taxon>
        <taxon>Peronosclerospora</taxon>
    </lineage>
</organism>
<sequence>MTILFMHPKTIMLKRKNDRCGLIRAEVVTIVTQANDTFRLVFRLLHLLRPNFHRYLNQKRFASWRRPVLLFLRPLKKAIINVSL</sequence>
<gene>
    <name evidence="1" type="ORF">PsorP6_006806</name>
</gene>
<evidence type="ECO:0000313" key="2">
    <source>
        <dbReference type="Proteomes" id="UP001163321"/>
    </source>
</evidence>
<protein>
    <submittedName>
        <fullName evidence="1">Uncharacterized protein</fullName>
    </submittedName>
</protein>
<keyword evidence="2" id="KW-1185">Reference proteome</keyword>
<reference evidence="1 2" key="1">
    <citation type="journal article" date="2022" name="bioRxiv">
        <title>The genome of the oomycete Peronosclerospora sorghi, a cosmopolitan pathogen of maize and sorghum, is inflated with dispersed pseudogenes.</title>
        <authorList>
            <person name="Fletcher K."/>
            <person name="Martin F."/>
            <person name="Isakeit T."/>
            <person name="Cavanaugh K."/>
            <person name="Magill C."/>
            <person name="Michelmore R."/>
        </authorList>
    </citation>
    <scope>NUCLEOTIDE SEQUENCE [LARGE SCALE GENOMIC DNA]</scope>
    <source>
        <strain evidence="1">P6</strain>
    </source>
</reference>